<sequence length="990" mass="108864">MSYAVRKIDSSLAQGSSGEAPMTATVLDYICLFTHDLKRKQKRWQDGKLKYHTFNKRIMVHDDRGNFIGDGHWHAGGDLEEGEELQLDRGAAIVQVADCVGSREQDLTELLDKRAREVEKRRAVAAAKTQSSSKVRPQAQAQAQAQDQNPHFQMNHRPLNSIVPIPGPIGRAAIPGRSPYEARQVEVLGTRETPPTKKRRTNPSPPSQAGFAQNLFGTRLNLSGSSAASNWRLRALREKKNIQVEAPRRNENEDGDVVVVNERPRPKLLLQNPTFLGDGRHARTESRREKTGPDEGEKPLPTPHCADDGLSARDEDKPEDLRLAGAIKPPPGDLSHGLRTMQAMVDDPPRRTTKNTFSVERTSKDVSHQGKLTRTTNSRVTAHITLPNLASKSISVEESQTDKAPPLKSRKELAHTAHKVTENPSVSSEQPAAELSRPKEPRTELRIKSRKRRGLLMVSERNQEQSIRQVSVTPTPSEQITIDSCKFVAKPDPQHRCTEEQDEEQRIKATPPSSPPCRGTTAGIDPETKPSTPHHLEYAEPITVGSDSETGSLVASRLPLQTSGQGSDRSPSPPEVPQCSRKRRKPSPDNVQEVESAKAESIHASPSPREHRLHVPIASGCPQPGEQSEDESDELPSKTTRETRYKCESLPLPAEDATENESYDLPSKRLRRTRRRRVVPPSPSRLPSEEVSDCPAPKRVSRTRSKPKSPPSSAANSSEKESHNPPRKRSRRMRAEKDSEPLTARPSTELRGPQIKRMARKSVKSKEIFGFVPAFGGGELAPAPFAMALNRIGTVGRPPSVPTRPPGITLTIKSDPMILPGSEKQVANSAETQNVGTQSKQPPRETIVQGESEANMTKPKETPNTFELQDTTIKQSIAAEPAPKQPASYKLPLKKDMENSGNALKPKVVNPATRGKKAARKEDAAGQELKTIVPFETPQPVRAPLKPKVTESTAKAVDMPGFSTAKGGAWSRHAEDLLGMTRPLGKKGPR</sequence>
<feature type="compositionally biased region" description="Basic and acidic residues" evidence="1">
    <location>
        <begin position="436"/>
        <end position="447"/>
    </location>
</feature>
<feature type="compositionally biased region" description="Polar residues" evidence="1">
    <location>
        <begin position="825"/>
        <end position="841"/>
    </location>
</feature>
<accession>A0AAJ0CE90</accession>
<feature type="region of interest" description="Disordered" evidence="1">
    <location>
        <begin position="190"/>
        <end position="212"/>
    </location>
</feature>
<comment type="caution">
    <text evidence="3">The sequence shown here is derived from an EMBL/GenBank/DDBJ whole genome shotgun (WGS) entry which is preliminary data.</text>
</comment>
<dbReference type="Proteomes" id="UP001251528">
    <property type="component" value="Unassembled WGS sequence"/>
</dbReference>
<feature type="compositionally biased region" description="Polar residues" evidence="1">
    <location>
        <begin position="370"/>
        <end position="380"/>
    </location>
</feature>
<feature type="compositionally biased region" description="Basic residues" evidence="1">
    <location>
        <begin position="668"/>
        <end position="678"/>
    </location>
</feature>
<dbReference type="AlphaFoldDB" id="A0AAJ0CE90"/>
<keyword evidence="4" id="KW-1185">Reference proteome</keyword>
<feature type="region of interest" description="Disordered" evidence="1">
    <location>
        <begin position="393"/>
        <end position="761"/>
    </location>
</feature>
<feature type="region of interest" description="Disordered" evidence="1">
    <location>
        <begin position="244"/>
        <end position="315"/>
    </location>
</feature>
<name>A0AAJ0CE90_9HYPO</name>
<feature type="compositionally biased region" description="Polar residues" evidence="1">
    <location>
        <begin position="464"/>
        <end position="482"/>
    </location>
</feature>
<feature type="compositionally biased region" description="Basic and acidic residues" evidence="1">
    <location>
        <begin position="409"/>
        <end position="421"/>
    </location>
</feature>
<proteinExistence type="predicted"/>
<feature type="region of interest" description="Disordered" evidence="1">
    <location>
        <begin position="343"/>
        <end position="380"/>
    </location>
</feature>
<organism evidence="3 4">
    <name type="scientific">Conoideocrella luteorostrata</name>
    <dbReference type="NCBI Taxonomy" id="1105319"/>
    <lineage>
        <taxon>Eukaryota</taxon>
        <taxon>Fungi</taxon>
        <taxon>Dikarya</taxon>
        <taxon>Ascomycota</taxon>
        <taxon>Pezizomycotina</taxon>
        <taxon>Sordariomycetes</taxon>
        <taxon>Hypocreomycetidae</taxon>
        <taxon>Hypocreales</taxon>
        <taxon>Clavicipitaceae</taxon>
        <taxon>Conoideocrella</taxon>
    </lineage>
</organism>
<feature type="region of interest" description="Disordered" evidence="1">
    <location>
        <begin position="125"/>
        <end position="146"/>
    </location>
</feature>
<feature type="compositionally biased region" description="Polar residues" evidence="1">
    <location>
        <begin position="545"/>
        <end position="570"/>
    </location>
</feature>
<dbReference type="Pfam" id="PF10382">
    <property type="entry name" value="ZGRF1-like_N"/>
    <property type="match status" value="1"/>
</dbReference>
<gene>
    <name evidence="3" type="ORF">QQS21_010849</name>
</gene>
<feature type="compositionally biased region" description="Basic and acidic residues" evidence="1">
    <location>
        <begin position="635"/>
        <end position="647"/>
    </location>
</feature>
<reference evidence="3" key="1">
    <citation type="submission" date="2023-06" db="EMBL/GenBank/DDBJ databases">
        <title>Conoideocrella luteorostrata (Hypocreales: Clavicipitaceae), a potential biocontrol fungus for elongate hemlock scale in United States Christmas tree production areas.</title>
        <authorList>
            <person name="Barrett H."/>
            <person name="Lovett B."/>
            <person name="Macias A.M."/>
            <person name="Stajich J.E."/>
            <person name="Kasson M.T."/>
        </authorList>
    </citation>
    <scope>NUCLEOTIDE SEQUENCE</scope>
    <source>
        <strain evidence="3">ARSEF 14590</strain>
    </source>
</reference>
<evidence type="ECO:0000259" key="2">
    <source>
        <dbReference type="Pfam" id="PF10382"/>
    </source>
</evidence>
<protein>
    <recommendedName>
        <fullName evidence="2">5'-3' DNA helicase ZGRF1-like N-terminal domain-containing protein</fullName>
    </recommendedName>
</protein>
<dbReference type="EMBL" id="JASWJB010000333">
    <property type="protein sequence ID" value="KAK2591473.1"/>
    <property type="molecule type" value="Genomic_DNA"/>
</dbReference>
<evidence type="ECO:0000313" key="4">
    <source>
        <dbReference type="Proteomes" id="UP001251528"/>
    </source>
</evidence>
<feature type="compositionally biased region" description="Polar residues" evidence="1">
    <location>
        <begin position="862"/>
        <end position="875"/>
    </location>
</feature>
<feature type="region of interest" description="Disordered" evidence="1">
    <location>
        <begin position="795"/>
        <end position="949"/>
    </location>
</feature>
<feature type="domain" description="5'-3' DNA helicase ZGRF1-like N-terminal" evidence="2">
    <location>
        <begin position="26"/>
        <end position="107"/>
    </location>
</feature>
<dbReference type="InterPro" id="IPR018838">
    <property type="entry name" value="ZGRF1-like_N"/>
</dbReference>
<feature type="compositionally biased region" description="Basic and acidic residues" evidence="1">
    <location>
        <begin position="492"/>
        <end position="507"/>
    </location>
</feature>
<evidence type="ECO:0000256" key="1">
    <source>
        <dbReference type="SAM" id="MobiDB-lite"/>
    </source>
</evidence>
<feature type="compositionally biased region" description="Basic and acidic residues" evidence="1">
    <location>
        <begin position="278"/>
        <end position="298"/>
    </location>
</feature>
<feature type="compositionally biased region" description="Basic and acidic residues" evidence="1">
    <location>
        <begin position="305"/>
        <end position="315"/>
    </location>
</feature>
<evidence type="ECO:0000313" key="3">
    <source>
        <dbReference type="EMBL" id="KAK2591473.1"/>
    </source>
</evidence>